<sequence length="47" mass="5518">MSQVLGYYALALVALVVIVRLVAHLRVELARRRFLHRLRIDTCREAR</sequence>
<evidence type="ECO:0000313" key="4">
    <source>
        <dbReference type="EMBL" id="CAB4213106.1"/>
    </source>
</evidence>
<dbReference type="EMBL" id="LR797287">
    <property type="protein sequence ID" value="CAB4199017.1"/>
    <property type="molecule type" value="Genomic_DNA"/>
</dbReference>
<dbReference type="EMBL" id="LR798380">
    <property type="protein sequence ID" value="CAB5228092.1"/>
    <property type="molecule type" value="Genomic_DNA"/>
</dbReference>
<gene>
    <name evidence="3" type="ORF">UFOVP1331_13</name>
    <name evidence="4" type="ORF">UFOVP1442_62</name>
    <name evidence="5" type="ORF">UFOVP1535_51</name>
    <name evidence="2" type="ORF">UFOVP998_46</name>
</gene>
<keyword evidence="1" id="KW-1133">Transmembrane helix</keyword>
<evidence type="ECO:0008006" key="6">
    <source>
        <dbReference type="Google" id="ProtNLM"/>
    </source>
</evidence>
<evidence type="ECO:0000313" key="3">
    <source>
        <dbReference type="EMBL" id="CAB4199017.1"/>
    </source>
</evidence>
<evidence type="ECO:0000313" key="2">
    <source>
        <dbReference type="EMBL" id="CAB4177451.1"/>
    </source>
</evidence>
<keyword evidence="1" id="KW-0812">Transmembrane</keyword>
<dbReference type="EMBL" id="LR796948">
    <property type="protein sequence ID" value="CAB4177451.1"/>
    <property type="molecule type" value="Genomic_DNA"/>
</dbReference>
<protein>
    <recommendedName>
        <fullName evidence="6">Heme exporter protein D</fullName>
    </recommendedName>
</protein>
<keyword evidence="1" id="KW-0472">Membrane</keyword>
<organism evidence="2">
    <name type="scientific">uncultured Caudovirales phage</name>
    <dbReference type="NCBI Taxonomy" id="2100421"/>
    <lineage>
        <taxon>Viruses</taxon>
        <taxon>Duplodnaviria</taxon>
        <taxon>Heunggongvirae</taxon>
        <taxon>Uroviricota</taxon>
        <taxon>Caudoviricetes</taxon>
        <taxon>Peduoviridae</taxon>
        <taxon>Maltschvirus</taxon>
        <taxon>Maltschvirus maltsch</taxon>
    </lineage>
</organism>
<proteinExistence type="predicted"/>
<name>A0A6J5Q7G3_9CAUD</name>
<dbReference type="EMBL" id="LR797391">
    <property type="protein sequence ID" value="CAB4213106.1"/>
    <property type="molecule type" value="Genomic_DNA"/>
</dbReference>
<evidence type="ECO:0000313" key="5">
    <source>
        <dbReference type="EMBL" id="CAB5228092.1"/>
    </source>
</evidence>
<feature type="transmembrane region" description="Helical" evidence="1">
    <location>
        <begin position="6"/>
        <end position="23"/>
    </location>
</feature>
<evidence type="ECO:0000256" key="1">
    <source>
        <dbReference type="SAM" id="Phobius"/>
    </source>
</evidence>
<accession>A0A6J5Q7G3</accession>
<reference evidence="2" key="1">
    <citation type="submission" date="2020-05" db="EMBL/GenBank/DDBJ databases">
        <authorList>
            <person name="Chiriac C."/>
            <person name="Salcher M."/>
            <person name="Ghai R."/>
            <person name="Kavagutti S V."/>
        </authorList>
    </citation>
    <scope>NUCLEOTIDE SEQUENCE</scope>
</reference>